<gene>
    <name evidence="7" type="ORF">UFOPK2782_00238</name>
    <name evidence="8" type="ORF">UFOPK3828_00088</name>
</gene>
<sequence>MGRRIFSVREVLKNESASGFLILIASTLGLLVANSPLSETYFKVLDINFSLGSGVLAINLTIQKVVNYLLMTLFFFVIGLEIKRELTTGHLASFKKALMPLLAALGGIAVPALVYLAIAGREAPGGWGVPVATDIALAVGLLAMLGSMVPESLRSFLLGIAVIDDIVAILIVAFVYSSGIKFSWLAMGLAVVLAVVILQKVNVSSVVAYLVLGILLWFALYKTGVHPTLAGVILGLLTPNIPKQTKKGFTGDSDSYSVIEWLEHKLHAYSAFFCVPIFAFANTGVVVNSETLSKASQSVIAWGIFFGLVAGKPIGILVTTIAAAKLNVADFPKGASKSLLAATGSTAGIGFTVAIFIAQLAFDDPALHELAIIAVIFASVISACISALLFRVFTRSKAK</sequence>
<keyword evidence="5 6" id="KW-0472">Membrane</keyword>
<feature type="transmembrane region" description="Helical" evidence="6">
    <location>
        <begin position="370"/>
        <end position="393"/>
    </location>
</feature>
<reference evidence="7" key="1">
    <citation type="submission" date="2020-05" db="EMBL/GenBank/DDBJ databases">
        <authorList>
            <person name="Chiriac C."/>
            <person name="Salcher M."/>
            <person name="Ghai R."/>
            <person name="Kavagutti S V."/>
        </authorList>
    </citation>
    <scope>NUCLEOTIDE SEQUENCE</scope>
</reference>
<feature type="transmembrane region" description="Helical" evidence="6">
    <location>
        <begin position="156"/>
        <end position="176"/>
    </location>
</feature>
<evidence type="ECO:0000256" key="1">
    <source>
        <dbReference type="ARBA" id="ARBA00004429"/>
    </source>
</evidence>
<dbReference type="Pfam" id="PF06965">
    <property type="entry name" value="Na_H_antiport_1"/>
    <property type="match status" value="1"/>
</dbReference>
<protein>
    <submittedName>
        <fullName evidence="7">Unannotated protein</fullName>
    </submittedName>
</protein>
<evidence type="ECO:0000256" key="6">
    <source>
        <dbReference type="SAM" id="Phobius"/>
    </source>
</evidence>
<evidence type="ECO:0000256" key="4">
    <source>
        <dbReference type="ARBA" id="ARBA00022989"/>
    </source>
</evidence>
<dbReference type="InterPro" id="IPR023171">
    <property type="entry name" value="Na/H_antiporter_dom_sf"/>
</dbReference>
<dbReference type="InterPro" id="IPR004670">
    <property type="entry name" value="NhaA"/>
</dbReference>
<dbReference type="HAMAP" id="MF_01844">
    <property type="entry name" value="NhaA"/>
    <property type="match status" value="1"/>
</dbReference>
<dbReference type="AlphaFoldDB" id="A0A6J6S4Q6"/>
<feature type="transmembrane region" description="Helical" evidence="6">
    <location>
        <begin position="101"/>
        <end position="119"/>
    </location>
</feature>
<feature type="transmembrane region" description="Helical" evidence="6">
    <location>
        <begin position="338"/>
        <end position="358"/>
    </location>
</feature>
<evidence type="ECO:0000313" key="7">
    <source>
        <dbReference type="EMBL" id="CAB4729761.1"/>
    </source>
</evidence>
<dbReference type="PANTHER" id="PTHR30341">
    <property type="entry name" value="SODIUM ION/PROTON ANTIPORTER NHAA-RELATED"/>
    <property type="match status" value="1"/>
</dbReference>
<accession>A0A6J6S4Q6</accession>
<evidence type="ECO:0000313" key="8">
    <source>
        <dbReference type="EMBL" id="CAB4945720.1"/>
    </source>
</evidence>
<feature type="transmembrane region" description="Helical" evidence="6">
    <location>
        <begin position="182"/>
        <end position="198"/>
    </location>
</feature>
<dbReference type="GO" id="GO:0005886">
    <property type="term" value="C:plasma membrane"/>
    <property type="evidence" value="ECO:0007669"/>
    <property type="project" value="UniProtKB-SubCell"/>
</dbReference>
<dbReference type="NCBIfam" id="TIGR00773">
    <property type="entry name" value="NhaA"/>
    <property type="match status" value="1"/>
</dbReference>
<feature type="transmembrane region" description="Helical" evidence="6">
    <location>
        <begin position="57"/>
        <end position="80"/>
    </location>
</feature>
<name>A0A6J6S4Q6_9ZZZZ</name>
<evidence type="ECO:0000256" key="5">
    <source>
        <dbReference type="ARBA" id="ARBA00023136"/>
    </source>
</evidence>
<organism evidence="7">
    <name type="scientific">freshwater metagenome</name>
    <dbReference type="NCBI Taxonomy" id="449393"/>
    <lineage>
        <taxon>unclassified sequences</taxon>
        <taxon>metagenomes</taxon>
        <taxon>ecological metagenomes</taxon>
    </lineage>
</organism>
<dbReference type="EMBL" id="CAFBNP010000007">
    <property type="protein sequence ID" value="CAB4945720.1"/>
    <property type="molecule type" value="Genomic_DNA"/>
</dbReference>
<dbReference type="EMBL" id="CAEZYS010000017">
    <property type="protein sequence ID" value="CAB4729761.1"/>
    <property type="molecule type" value="Genomic_DNA"/>
</dbReference>
<keyword evidence="4 6" id="KW-1133">Transmembrane helix</keyword>
<dbReference type="GO" id="GO:0006885">
    <property type="term" value="P:regulation of pH"/>
    <property type="evidence" value="ECO:0007669"/>
    <property type="project" value="InterPro"/>
</dbReference>
<dbReference type="Gene3D" id="1.20.1530.10">
    <property type="entry name" value="Na+/H+ antiporter like domain"/>
    <property type="match status" value="1"/>
</dbReference>
<feature type="transmembrane region" description="Helical" evidence="6">
    <location>
        <begin position="299"/>
        <end position="326"/>
    </location>
</feature>
<comment type="subcellular location">
    <subcellularLocation>
        <location evidence="1">Cell inner membrane</location>
        <topology evidence="1">Multi-pass membrane protein</topology>
    </subcellularLocation>
</comment>
<evidence type="ECO:0000256" key="2">
    <source>
        <dbReference type="ARBA" id="ARBA00022475"/>
    </source>
</evidence>
<keyword evidence="3 6" id="KW-0812">Transmembrane</keyword>
<dbReference type="PANTHER" id="PTHR30341:SF0">
    <property type="entry name" value="NA(+)_H(+) ANTIPORTER NHAA"/>
    <property type="match status" value="1"/>
</dbReference>
<feature type="transmembrane region" description="Helical" evidence="6">
    <location>
        <begin position="266"/>
        <end position="287"/>
    </location>
</feature>
<proteinExistence type="inferred from homology"/>
<feature type="transmembrane region" description="Helical" evidence="6">
    <location>
        <begin position="125"/>
        <end position="144"/>
    </location>
</feature>
<keyword evidence="2" id="KW-1003">Cell membrane</keyword>
<dbReference type="GO" id="GO:0015385">
    <property type="term" value="F:sodium:proton antiporter activity"/>
    <property type="evidence" value="ECO:0007669"/>
    <property type="project" value="TreeGrafter"/>
</dbReference>
<evidence type="ECO:0000256" key="3">
    <source>
        <dbReference type="ARBA" id="ARBA00022692"/>
    </source>
</evidence>